<dbReference type="SUPFAM" id="SSF51735">
    <property type="entry name" value="NAD(P)-binding Rossmann-fold domains"/>
    <property type="match status" value="1"/>
</dbReference>
<evidence type="ECO:0000259" key="1">
    <source>
        <dbReference type="SMART" id="SM00881"/>
    </source>
</evidence>
<reference evidence="2 3" key="1">
    <citation type="submission" date="2016-04" db="EMBL/GenBank/DDBJ databases">
        <title>Complete genome sequence and analysis of deep-sea sediment isolate, Amycolatopsis sp. WP1.</title>
        <authorList>
            <person name="Wang H."/>
            <person name="Chen S."/>
            <person name="Wu Q."/>
        </authorList>
    </citation>
    <scope>NUCLEOTIDE SEQUENCE [LARGE SCALE GENOMIC DNA]</scope>
    <source>
        <strain evidence="2 3">WP1</strain>
    </source>
</reference>
<sequence length="135" mass="14443">MIELAERLLAEHRTIAVVGLSTNPEKAAHSVPAAMQAAGFRVLGVHPSADTLLGEPAYRKLAEIPEPIDIVNVFRPAAEAPEIARQAVAVGAKALWLQQDIVSPEARRIAEEGGLDYVEDQCMAVVRALSGARKN</sequence>
<dbReference type="AlphaFoldDB" id="A0A344LC19"/>
<name>A0A344LC19_9PSEU</name>
<dbReference type="GO" id="GO:0016874">
    <property type="term" value="F:ligase activity"/>
    <property type="evidence" value="ECO:0007669"/>
    <property type="project" value="UniProtKB-KW"/>
</dbReference>
<dbReference type="PANTHER" id="PTHR33303:SF2">
    <property type="entry name" value="COA-BINDING DOMAIN-CONTAINING PROTEIN"/>
    <property type="match status" value="1"/>
</dbReference>
<dbReference type="Pfam" id="PF13380">
    <property type="entry name" value="CoA_binding_2"/>
    <property type="match status" value="1"/>
</dbReference>
<dbReference type="SMART" id="SM00881">
    <property type="entry name" value="CoA_binding"/>
    <property type="match status" value="1"/>
</dbReference>
<organism evidence="2 3">
    <name type="scientific">Amycolatopsis albispora</name>
    <dbReference type="NCBI Taxonomy" id="1804986"/>
    <lineage>
        <taxon>Bacteria</taxon>
        <taxon>Bacillati</taxon>
        <taxon>Actinomycetota</taxon>
        <taxon>Actinomycetes</taxon>
        <taxon>Pseudonocardiales</taxon>
        <taxon>Pseudonocardiaceae</taxon>
        <taxon>Amycolatopsis</taxon>
    </lineage>
</organism>
<protein>
    <submittedName>
        <fullName evidence="2">Succinate--CoA ligase</fullName>
    </submittedName>
</protein>
<accession>A0A344LC19</accession>
<evidence type="ECO:0000313" key="2">
    <source>
        <dbReference type="EMBL" id="AXB45593.1"/>
    </source>
</evidence>
<dbReference type="OrthoDB" id="9804695at2"/>
<dbReference type="Gene3D" id="3.40.50.720">
    <property type="entry name" value="NAD(P)-binding Rossmann-like Domain"/>
    <property type="match status" value="1"/>
</dbReference>
<dbReference type="InterPro" id="IPR036291">
    <property type="entry name" value="NAD(P)-bd_dom_sf"/>
</dbReference>
<dbReference type="InterPro" id="IPR003781">
    <property type="entry name" value="CoA-bd"/>
</dbReference>
<dbReference type="RefSeq" id="WP_113694829.1">
    <property type="nucleotide sequence ID" value="NZ_CP015163.1"/>
</dbReference>
<dbReference type="KEGG" id="aab:A4R43_26440"/>
<keyword evidence="3" id="KW-1185">Reference proteome</keyword>
<dbReference type="EMBL" id="CP015163">
    <property type="protein sequence ID" value="AXB45593.1"/>
    <property type="molecule type" value="Genomic_DNA"/>
</dbReference>
<evidence type="ECO:0000313" key="3">
    <source>
        <dbReference type="Proteomes" id="UP000250434"/>
    </source>
</evidence>
<keyword evidence="2" id="KW-0436">Ligase</keyword>
<proteinExistence type="predicted"/>
<dbReference type="PANTHER" id="PTHR33303">
    <property type="entry name" value="CYTOPLASMIC PROTEIN-RELATED"/>
    <property type="match status" value="1"/>
</dbReference>
<dbReference type="Proteomes" id="UP000250434">
    <property type="component" value="Chromosome"/>
</dbReference>
<feature type="domain" description="CoA-binding" evidence="1">
    <location>
        <begin position="8"/>
        <end position="101"/>
    </location>
</feature>
<gene>
    <name evidence="2" type="ORF">A4R43_26440</name>
</gene>